<keyword evidence="9" id="KW-0808">Transferase</keyword>
<keyword evidence="13" id="KW-0443">Lipid metabolism</keyword>
<dbReference type="SUPFAM" id="SSF54236">
    <property type="entry name" value="Ubiquitin-like"/>
    <property type="match status" value="1"/>
</dbReference>
<evidence type="ECO:0000256" key="6">
    <source>
        <dbReference type="ARBA" id="ARBA00006209"/>
    </source>
</evidence>
<dbReference type="Pfam" id="PF00792">
    <property type="entry name" value="PI3K_C2"/>
    <property type="match status" value="1"/>
</dbReference>
<evidence type="ECO:0000256" key="4">
    <source>
        <dbReference type="ARBA" id="ARBA00004236"/>
    </source>
</evidence>
<dbReference type="GO" id="GO:0005524">
    <property type="term" value="F:ATP binding"/>
    <property type="evidence" value="ECO:0007669"/>
    <property type="project" value="UniProtKB-KW"/>
</dbReference>
<dbReference type="Pfam" id="PF00454">
    <property type="entry name" value="PI3_PI4_kinase"/>
    <property type="match status" value="1"/>
</dbReference>
<dbReference type="SMART" id="SM00312">
    <property type="entry name" value="PX"/>
    <property type="match status" value="1"/>
</dbReference>
<keyword evidence="14" id="KW-0472">Membrane</keyword>
<feature type="compositionally biased region" description="Pro residues" evidence="18">
    <location>
        <begin position="138"/>
        <end position="154"/>
    </location>
</feature>
<reference evidence="25" key="2">
    <citation type="submission" date="2020-02" db="EMBL/GenBank/DDBJ databases">
        <title>Esox lucius (northern pike) genome, fEsoLuc1, primary haplotype.</title>
        <authorList>
            <person name="Myers G."/>
            <person name="Karagic N."/>
            <person name="Meyer A."/>
            <person name="Pippel M."/>
            <person name="Reichard M."/>
            <person name="Winkler S."/>
            <person name="Tracey A."/>
            <person name="Sims Y."/>
            <person name="Howe K."/>
            <person name="Rhie A."/>
            <person name="Formenti G."/>
            <person name="Durbin R."/>
            <person name="Fedrigo O."/>
            <person name="Jarvis E.D."/>
        </authorList>
    </citation>
    <scope>NUCLEOTIDE SEQUENCE [LARGE SCALE GENOMIC DNA]</scope>
</reference>
<keyword evidence="7" id="KW-1003">Cell membrane</keyword>
<dbReference type="PROSITE" id="PS51547">
    <property type="entry name" value="C2_PI3K"/>
    <property type="match status" value="1"/>
</dbReference>
<feature type="compositionally biased region" description="Low complexity" evidence="18">
    <location>
        <begin position="81"/>
        <end position="98"/>
    </location>
</feature>
<dbReference type="PROSITE" id="PS50195">
    <property type="entry name" value="PX"/>
    <property type="match status" value="1"/>
</dbReference>
<dbReference type="GO" id="GO:0016477">
    <property type="term" value="P:cell migration"/>
    <property type="evidence" value="ECO:0007669"/>
    <property type="project" value="TreeGrafter"/>
</dbReference>
<evidence type="ECO:0000256" key="18">
    <source>
        <dbReference type="SAM" id="MobiDB-lite"/>
    </source>
</evidence>
<comment type="catalytic activity">
    <reaction evidence="17">
        <text>a 1,2-diacyl-sn-glycero-3-phospho-(1D-myo-inositol 4-phosphate) + ATP = a 1,2-diacyl-sn-glycero-3-phospho-(1D-myo-inositol-3,4-bisphosphate) + ADP + H(+)</text>
        <dbReference type="Rhea" id="RHEA:18373"/>
        <dbReference type="ChEBI" id="CHEBI:15378"/>
        <dbReference type="ChEBI" id="CHEBI:30616"/>
        <dbReference type="ChEBI" id="CHEBI:57658"/>
        <dbReference type="ChEBI" id="CHEBI:58178"/>
        <dbReference type="ChEBI" id="CHEBI:456216"/>
        <dbReference type="EC" id="2.7.1.154"/>
    </reaction>
    <physiologicalReaction direction="left-to-right" evidence="17">
        <dbReference type="Rhea" id="RHEA:18374"/>
    </physiologicalReaction>
</comment>
<keyword evidence="26" id="KW-1185">Reference proteome</keyword>
<accession>A0A6Q2YX78</accession>
<evidence type="ECO:0000256" key="17">
    <source>
        <dbReference type="ARBA" id="ARBA00029297"/>
    </source>
</evidence>
<feature type="domain" description="PX" evidence="20">
    <location>
        <begin position="1196"/>
        <end position="1312"/>
    </location>
</feature>
<dbReference type="CDD" id="cd08381">
    <property type="entry name" value="C2B_PI3K_class_II"/>
    <property type="match status" value="1"/>
</dbReference>
<dbReference type="Gene3D" id="3.10.20.90">
    <property type="entry name" value="Phosphatidylinositol 3-kinase Catalytic Subunit, Chain A, domain 1"/>
    <property type="match status" value="1"/>
</dbReference>
<dbReference type="Pfam" id="PF00794">
    <property type="entry name" value="PI3K_rbd"/>
    <property type="match status" value="1"/>
</dbReference>
<evidence type="ECO:0000256" key="10">
    <source>
        <dbReference type="ARBA" id="ARBA00022741"/>
    </source>
</evidence>
<evidence type="ECO:0000259" key="23">
    <source>
        <dbReference type="PROSITE" id="PS51546"/>
    </source>
</evidence>
<dbReference type="FunFam" id="1.25.40.70:FF:000017">
    <property type="entry name" value="Phosphatidylinositol-4-phosphate 3-kinase catalytic subunit type 2 beta"/>
    <property type="match status" value="1"/>
</dbReference>
<dbReference type="PROSITE" id="PS50004">
    <property type="entry name" value="C2"/>
    <property type="match status" value="1"/>
</dbReference>
<evidence type="ECO:0000256" key="15">
    <source>
        <dbReference type="ARBA" id="ARBA00023242"/>
    </source>
</evidence>
<evidence type="ECO:0000256" key="13">
    <source>
        <dbReference type="ARBA" id="ARBA00023098"/>
    </source>
</evidence>
<dbReference type="InterPro" id="IPR029071">
    <property type="entry name" value="Ubiquitin-like_domsf"/>
</dbReference>
<dbReference type="InterPro" id="IPR002420">
    <property type="entry name" value="PI3K-type_C2_dom"/>
</dbReference>
<dbReference type="Pfam" id="PF00168">
    <property type="entry name" value="C2"/>
    <property type="match status" value="1"/>
</dbReference>
<dbReference type="FunFam" id="3.30.1010.10:FF:000001">
    <property type="entry name" value="Phosphatidylinositol 4-phosphate 3-kinase C2 domain-containing subunit beta"/>
    <property type="match status" value="1"/>
</dbReference>
<reference evidence="25" key="4">
    <citation type="submission" date="2025-09" db="UniProtKB">
        <authorList>
            <consortium name="Ensembl"/>
        </authorList>
    </citation>
    <scope>IDENTIFICATION</scope>
</reference>
<organism evidence="25 26">
    <name type="scientific">Esox lucius</name>
    <name type="common">Northern pike</name>
    <dbReference type="NCBI Taxonomy" id="8010"/>
    <lineage>
        <taxon>Eukaryota</taxon>
        <taxon>Metazoa</taxon>
        <taxon>Chordata</taxon>
        <taxon>Craniata</taxon>
        <taxon>Vertebrata</taxon>
        <taxon>Euteleostomi</taxon>
        <taxon>Actinopterygii</taxon>
        <taxon>Neopterygii</taxon>
        <taxon>Teleostei</taxon>
        <taxon>Protacanthopterygii</taxon>
        <taxon>Esociformes</taxon>
        <taxon>Esocidae</taxon>
        <taxon>Esox</taxon>
    </lineage>
</organism>
<dbReference type="Gene3D" id="1.10.1070.11">
    <property type="entry name" value="Phosphatidylinositol 3-/4-kinase, catalytic domain"/>
    <property type="match status" value="1"/>
</dbReference>
<dbReference type="InterPro" id="IPR016024">
    <property type="entry name" value="ARM-type_fold"/>
</dbReference>
<dbReference type="SMART" id="SM00142">
    <property type="entry name" value="PI3K_C2"/>
    <property type="match status" value="1"/>
</dbReference>
<dbReference type="PROSITE" id="PS00915">
    <property type="entry name" value="PI3_4_KINASE_1"/>
    <property type="match status" value="1"/>
</dbReference>
<evidence type="ECO:0000259" key="19">
    <source>
        <dbReference type="PROSITE" id="PS50004"/>
    </source>
</evidence>
<evidence type="ECO:0000256" key="12">
    <source>
        <dbReference type="ARBA" id="ARBA00022840"/>
    </source>
</evidence>
<feature type="domain" description="C2" evidence="19">
    <location>
        <begin position="1331"/>
        <end position="1451"/>
    </location>
</feature>
<evidence type="ECO:0000259" key="21">
    <source>
        <dbReference type="PROSITE" id="PS50290"/>
    </source>
</evidence>
<evidence type="ECO:0000256" key="11">
    <source>
        <dbReference type="ARBA" id="ARBA00022777"/>
    </source>
</evidence>
<comment type="cofactor">
    <cofactor evidence="1">
        <name>Ca(2+)</name>
        <dbReference type="ChEBI" id="CHEBI:29108"/>
    </cofactor>
</comment>
<feature type="domain" description="C2 PI3K-type" evidence="24">
    <location>
        <begin position="484"/>
        <end position="643"/>
    </location>
</feature>
<dbReference type="InterPro" id="IPR015433">
    <property type="entry name" value="PI3/4_kinase"/>
</dbReference>
<dbReference type="GO" id="GO:0043491">
    <property type="term" value="P:phosphatidylinositol 3-kinase/protein kinase B signal transduction"/>
    <property type="evidence" value="ECO:0007669"/>
    <property type="project" value="TreeGrafter"/>
</dbReference>
<dbReference type="Pfam" id="PF00787">
    <property type="entry name" value="PX"/>
    <property type="match status" value="1"/>
</dbReference>
<evidence type="ECO:0000313" key="25">
    <source>
        <dbReference type="Ensembl" id="ENSELUP00000070604.2"/>
    </source>
</evidence>
<dbReference type="PROSITE" id="PS51546">
    <property type="entry name" value="PI3K_RBD"/>
    <property type="match status" value="1"/>
</dbReference>
<dbReference type="InterPro" id="IPR018936">
    <property type="entry name" value="PI3/4_kinase_CS"/>
</dbReference>
<keyword evidence="10" id="KW-0547">Nucleotide-binding</keyword>
<feature type="compositionally biased region" description="Low complexity" evidence="18">
    <location>
        <begin position="57"/>
        <end position="72"/>
    </location>
</feature>
<dbReference type="FunFam" id="2.60.40.150:FF:000065">
    <property type="entry name" value="phosphatidylinositol 4-phosphate 3-kinase C2 domain-containing subunit beta"/>
    <property type="match status" value="1"/>
</dbReference>
<dbReference type="PANTHER" id="PTHR10048:SF30">
    <property type="entry name" value="PHOSPHATIDYLINOSITOL 4-PHOSPHATE 3-KINASE C2 DOMAIN-CONTAINING SUBUNIT BETA"/>
    <property type="match status" value="1"/>
</dbReference>
<dbReference type="GeneTree" id="ENSGT00940000158263"/>
<feature type="region of interest" description="Disordered" evidence="18">
    <location>
        <begin position="181"/>
        <end position="235"/>
    </location>
</feature>
<keyword evidence="8" id="KW-0963">Cytoplasm</keyword>
<dbReference type="SUPFAM" id="SSF64268">
    <property type="entry name" value="PX domain"/>
    <property type="match status" value="1"/>
</dbReference>
<reference evidence="26" key="1">
    <citation type="journal article" date="2014" name="PLoS ONE">
        <title>The genome and linkage map of the northern pike (Esox lucius): conserved synteny revealed between the salmonid sister group and the Neoteleostei.</title>
        <authorList>
            <person name="Rondeau E.B."/>
            <person name="Minkley D.R."/>
            <person name="Leong J.S."/>
            <person name="Messmer A.M."/>
            <person name="Jantzen J.R."/>
            <person name="von Schalburg K.R."/>
            <person name="Lemon C."/>
            <person name="Bird N.H."/>
            <person name="Koop B.F."/>
        </authorList>
    </citation>
    <scope>NUCLEOTIDE SEQUENCE</scope>
</reference>
<evidence type="ECO:0000259" key="22">
    <source>
        <dbReference type="PROSITE" id="PS51545"/>
    </source>
</evidence>
<dbReference type="PANTHER" id="PTHR10048">
    <property type="entry name" value="PHOSPHATIDYLINOSITOL KINASE"/>
    <property type="match status" value="1"/>
</dbReference>
<dbReference type="InterPro" id="IPR001263">
    <property type="entry name" value="PI3K_accessory_dom"/>
</dbReference>
<dbReference type="GO" id="GO:0005886">
    <property type="term" value="C:plasma membrane"/>
    <property type="evidence" value="ECO:0007669"/>
    <property type="project" value="UniProtKB-SubCell"/>
</dbReference>
<dbReference type="Ensembl" id="ENSELUT00000048078.2">
    <property type="protein sequence ID" value="ENSELUP00000070604.2"/>
    <property type="gene ID" value="ENSELUG00000003340.3"/>
</dbReference>
<dbReference type="InterPro" id="IPR001683">
    <property type="entry name" value="PX_dom"/>
</dbReference>
<dbReference type="FunFam" id="2.60.40.150:FF:000036">
    <property type="entry name" value="phosphatidylinositol 4-phosphate 3-kinase C2 domain-containing subunit beta"/>
    <property type="match status" value="1"/>
</dbReference>
<dbReference type="GO" id="GO:0005942">
    <property type="term" value="C:phosphatidylinositol 3-kinase complex"/>
    <property type="evidence" value="ECO:0007669"/>
    <property type="project" value="TreeGrafter"/>
</dbReference>
<comment type="catalytic activity">
    <reaction evidence="16">
        <text>a 1,2-diacyl-sn-glycero-3-phospho-(1D-myo-inositol) + ATP = a 1,2-diacyl-sn-glycero-3-phospho-(1D-myo-inositol-3-phosphate) + ADP + H(+)</text>
        <dbReference type="Rhea" id="RHEA:12709"/>
        <dbReference type="ChEBI" id="CHEBI:15378"/>
        <dbReference type="ChEBI" id="CHEBI:30616"/>
        <dbReference type="ChEBI" id="CHEBI:57880"/>
        <dbReference type="ChEBI" id="CHEBI:58088"/>
        <dbReference type="ChEBI" id="CHEBI:456216"/>
        <dbReference type="EC" id="2.7.1.137"/>
    </reaction>
    <physiologicalReaction direction="left-to-right" evidence="16">
        <dbReference type="Rhea" id="RHEA:12710"/>
    </physiologicalReaction>
</comment>
<dbReference type="PROSITE" id="PS51545">
    <property type="entry name" value="PIK_HELICAL"/>
    <property type="match status" value="1"/>
</dbReference>
<dbReference type="InterPro" id="IPR000403">
    <property type="entry name" value="PI3/4_kinase_cat_dom"/>
</dbReference>
<reference evidence="25" key="3">
    <citation type="submission" date="2025-08" db="UniProtKB">
        <authorList>
            <consortium name="Ensembl"/>
        </authorList>
    </citation>
    <scope>IDENTIFICATION</scope>
</reference>
<dbReference type="Gene3D" id="3.30.1520.10">
    <property type="entry name" value="Phox-like domain"/>
    <property type="match status" value="1"/>
</dbReference>
<evidence type="ECO:0000256" key="16">
    <source>
        <dbReference type="ARBA" id="ARBA00023985"/>
    </source>
</evidence>
<dbReference type="InterPro" id="IPR042236">
    <property type="entry name" value="PI3K_accessory_sf"/>
</dbReference>
<dbReference type="InterPro" id="IPR011009">
    <property type="entry name" value="Kinase-like_dom_sf"/>
</dbReference>
<dbReference type="InterPro" id="IPR036871">
    <property type="entry name" value="PX_dom_sf"/>
</dbReference>
<evidence type="ECO:0000256" key="3">
    <source>
        <dbReference type="ARBA" id="ARBA00004123"/>
    </source>
</evidence>
<dbReference type="Gene3D" id="2.60.40.150">
    <property type="entry name" value="C2 domain"/>
    <property type="match status" value="2"/>
</dbReference>
<dbReference type="GO" id="GO:0005737">
    <property type="term" value="C:cytoplasm"/>
    <property type="evidence" value="ECO:0007669"/>
    <property type="project" value="UniProtKB-SubCell"/>
</dbReference>
<name>A0A6Q2YX78_ESOLU</name>
<dbReference type="GO" id="GO:0048015">
    <property type="term" value="P:phosphatidylinositol-mediated signaling"/>
    <property type="evidence" value="ECO:0007669"/>
    <property type="project" value="TreeGrafter"/>
</dbReference>
<feature type="compositionally biased region" description="Low complexity" evidence="18">
    <location>
        <begin position="114"/>
        <end position="137"/>
    </location>
</feature>
<dbReference type="GO" id="GO:0005634">
    <property type="term" value="C:nucleus"/>
    <property type="evidence" value="ECO:0007669"/>
    <property type="project" value="UniProtKB-SubCell"/>
</dbReference>
<evidence type="ECO:0000259" key="24">
    <source>
        <dbReference type="PROSITE" id="PS51547"/>
    </source>
</evidence>
<dbReference type="Gene3D" id="3.30.1010.10">
    <property type="entry name" value="Phosphatidylinositol 3-kinase Catalytic Subunit, Chain A, domain 4"/>
    <property type="match status" value="1"/>
</dbReference>
<dbReference type="Gene3D" id="1.25.40.70">
    <property type="entry name" value="Phosphatidylinositol 3-kinase, accessory domain (PIK)"/>
    <property type="match status" value="1"/>
</dbReference>
<dbReference type="CDD" id="cd04012">
    <property type="entry name" value="C2A_PI3K_class_II"/>
    <property type="match status" value="1"/>
</dbReference>
<evidence type="ECO:0000256" key="8">
    <source>
        <dbReference type="ARBA" id="ARBA00022490"/>
    </source>
</evidence>
<feature type="region of interest" description="Disordered" evidence="18">
    <location>
        <begin position="45"/>
        <end position="161"/>
    </location>
</feature>
<evidence type="ECO:0000256" key="1">
    <source>
        <dbReference type="ARBA" id="ARBA00001913"/>
    </source>
</evidence>
<dbReference type="FunFam" id="3.30.1520.10:FF:000006">
    <property type="entry name" value="Phosphatidylinositol 4-phosphate 3-kinase C2 domain-containing subunit alpha"/>
    <property type="match status" value="1"/>
</dbReference>
<comment type="cofactor">
    <cofactor evidence="2">
        <name>Mg(2+)</name>
        <dbReference type="ChEBI" id="CHEBI:18420"/>
    </cofactor>
</comment>
<dbReference type="Pfam" id="PF00613">
    <property type="entry name" value="PI3Ka"/>
    <property type="match status" value="1"/>
</dbReference>
<dbReference type="Bgee" id="ENSELUG00000003340">
    <property type="expression patterns" value="Expressed in embryo and 15 other cell types or tissues"/>
</dbReference>
<dbReference type="InterPro" id="IPR000008">
    <property type="entry name" value="C2_dom"/>
</dbReference>
<keyword evidence="15" id="KW-0539">Nucleus</keyword>
<feature type="domain" description="PI3K/PI4K catalytic" evidence="21">
    <location>
        <begin position="881"/>
        <end position="1159"/>
    </location>
</feature>
<comment type="similarity">
    <text evidence="6">Belongs to the PI3/PI4-kinase family. Type III PI4K subfamily.</text>
</comment>
<dbReference type="SMART" id="SM00146">
    <property type="entry name" value="PI3Kc"/>
    <property type="match status" value="1"/>
</dbReference>
<dbReference type="SUPFAM" id="SSF56112">
    <property type="entry name" value="Protein kinase-like (PK-like)"/>
    <property type="match status" value="1"/>
</dbReference>
<dbReference type="InterPro" id="IPR036940">
    <property type="entry name" value="PI3/4_kinase_cat_sf"/>
</dbReference>
<feature type="domain" description="PIK helical" evidence="22">
    <location>
        <begin position="633"/>
        <end position="812"/>
    </location>
</feature>
<dbReference type="SMART" id="SM00239">
    <property type="entry name" value="C2"/>
    <property type="match status" value="1"/>
</dbReference>
<dbReference type="SUPFAM" id="SSF48371">
    <property type="entry name" value="ARM repeat"/>
    <property type="match status" value="1"/>
</dbReference>
<dbReference type="InterPro" id="IPR035892">
    <property type="entry name" value="C2_domain_sf"/>
</dbReference>
<feature type="domain" description="PI3K-RBD" evidence="23">
    <location>
        <begin position="299"/>
        <end position="392"/>
    </location>
</feature>
<keyword evidence="11" id="KW-0418">Kinase</keyword>
<dbReference type="GO" id="GO:0035005">
    <property type="term" value="F:1-phosphatidylinositol-4-phosphate 3-kinase activity"/>
    <property type="evidence" value="ECO:0007669"/>
    <property type="project" value="UniProtKB-EC"/>
</dbReference>
<evidence type="ECO:0000259" key="20">
    <source>
        <dbReference type="PROSITE" id="PS50195"/>
    </source>
</evidence>
<keyword evidence="12" id="KW-0067">ATP-binding</keyword>
<protein>
    <recommendedName>
        <fullName evidence="27">Phosphatidylinositol-4-phosphate 3-kinase</fullName>
    </recommendedName>
</protein>
<proteinExistence type="inferred from homology"/>
<comment type="subcellular location">
    <subcellularLocation>
        <location evidence="4">Cell membrane</location>
    </subcellularLocation>
    <subcellularLocation>
        <location evidence="5">Cytoplasm</location>
    </subcellularLocation>
    <subcellularLocation>
        <location evidence="3">Nucleus</location>
    </subcellularLocation>
</comment>
<sequence length="1462" mass="164355">MSAAQTQKDSDGPWGLDSLGLSQRELVLAEALQMEYDALSRLKQDKGVDGQGPSSQGVGRVPVLLLRGLSGSDPSLDHLQPGGSHSPRPSPARSTPPRDIYRKEPLYILESPGKGDYLSSSYGGSGSSYGPLLAPPKGFHPPPGDVPPTVPPRTPLVDQPKLSSGEMLSYESLNDALSKLNGDWSSPRGRRANGDQSGKPVARSKTLPPQVPPRTYVPVQKSNKNHRRVSADPVSLGPRMNGFGYELFQVSEERDEEVAAFCHMLDVLRSAHPCSVHSKNSGFVWSPSVGPEELQQGLGVSVKVTVISDHFREPITFTCDVSSTVDLLIYQTLCYAHDDLDHIDVDHYLLKVCGQEEDDKTASTMNHSILLQERPIKQTVEMSLHVERLVQSVKALCSSLAAVETPDITSALNQLPACPCRLQPRVQKDPSVLIVRENREKVVEKLTAAVLDLVELYCSTFNANFHTTPQSSRHTAPTQEAGLVTNVLSFSVYAAHRIPITWAASYEGFFLSCSLTHGGEELCAPQHTSKQQVSKYLFHLVVWDQRVCFPIQINQLPRETQLTVTLYASALPPPGGAEEKGSKQRRSIEPLGWVTMPLFNFRHILTCGRKLLGLWPSTPGSKARSSSPNFSQPDSVILQVDFPTSSFEVLFSTPAPGEFCPQYDFSRLDQHSQRQLQDVLHKKSLFWLTPEDKRLLWEKRSFCQTESGWACLNHLDALGLLHATFPDQELRRTAVQWMDSISDPELLDFLPQLVQALKYECYLDCPLVRFLLRRAIGDVRIAHYLFWLLKDNLQDSQFSGRYQHLLAALLCCVGRGLREEFDRQSWLVSILAKVAQGVRDASPSGRQTVLREGLEEVKQFFSVNSSCRLPLNPGLLVKAINIKLCSYFNSNAVPLKLSFQNMDPRGDNINVIFKSGDDLRQDMLTLQIIRIMNKIWIQEGLDMRMVIFRCFSTGRGRGMVEMIPQAETLRKIQGEHGVTGSFKDRPLADWLQKHNPKEDEYEKAVENFIYSCAGCCVATYILGICDRHNDNIMLKTSGHMFHIDFGKFLGHAQMFGNIKRDRAPFVFTSDMAYVINGGDKPSSRFHDFVDLCCEAYNLIRKHTHLFLNLLGLMLSCGIPELSDLDDLKYVYDALRPHESEEDATMYFTRLIESSLGSVATKLNFFIHNLAQMKFASSEERPVLSFAPRVYTLKTDGLIRNLFVCQHIRTYSPSKGYMFVVKVDREGQQGSVLVQRSFEEFYELHNKLRLIFPSSKLPSFPSRFLIGRSRGEAMADRRKDELNGYVWHLVHAAPEVAQCDLIYTFFHPLQRDEKPGTVVNALQSKPAVSGKVAGEVKLSITYKSDKLFIMVMHIRGLQPLQDGTDPDPYVKLYLLPDPQKTSKRKTKAARRTCNPTYNEMLVYDRIPRGDLQQRVIHLRVLGDGAFWENTLLGQAFIPLKTLTPGQCWADWHQLSMPSTESAR</sequence>
<gene>
    <name evidence="25" type="primary">PIK3C2B</name>
</gene>
<dbReference type="PROSITE" id="PS50290">
    <property type="entry name" value="PI3_4_KINASE_3"/>
    <property type="match status" value="1"/>
</dbReference>
<evidence type="ECO:0000256" key="14">
    <source>
        <dbReference type="ARBA" id="ARBA00023136"/>
    </source>
</evidence>
<dbReference type="Proteomes" id="UP000265140">
    <property type="component" value="Chromosome 17"/>
</dbReference>
<evidence type="ECO:0000256" key="5">
    <source>
        <dbReference type="ARBA" id="ARBA00004496"/>
    </source>
</evidence>
<dbReference type="GO" id="GO:0016303">
    <property type="term" value="F:1-phosphatidylinositol-3-kinase activity"/>
    <property type="evidence" value="ECO:0007669"/>
    <property type="project" value="UniProtKB-EC"/>
</dbReference>
<evidence type="ECO:0000256" key="2">
    <source>
        <dbReference type="ARBA" id="ARBA00001946"/>
    </source>
</evidence>
<evidence type="ECO:0000256" key="9">
    <source>
        <dbReference type="ARBA" id="ARBA00022679"/>
    </source>
</evidence>
<dbReference type="SUPFAM" id="SSF49562">
    <property type="entry name" value="C2 domain (Calcium/lipid-binding domain, CaLB)"/>
    <property type="match status" value="2"/>
</dbReference>
<dbReference type="PROSITE" id="PS00916">
    <property type="entry name" value="PI3_4_KINASE_2"/>
    <property type="match status" value="1"/>
</dbReference>
<dbReference type="FunFam" id="1.10.1070.11:FF:000003">
    <property type="entry name" value="Phosphatidylinositol 4-phosphate 3-kinase C2 domain-containing subunit beta"/>
    <property type="match status" value="1"/>
</dbReference>
<dbReference type="GO" id="GO:0035091">
    <property type="term" value="F:phosphatidylinositol binding"/>
    <property type="evidence" value="ECO:0007669"/>
    <property type="project" value="InterPro"/>
</dbReference>
<evidence type="ECO:0000256" key="7">
    <source>
        <dbReference type="ARBA" id="ARBA00022475"/>
    </source>
</evidence>
<dbReference type="InterPro" id="IPR000341">
    <property type="entry name" value="PI3K_Ras-bd_dom"/>
</dbReference>
<dbReference type="SMART" id="SM00145">
    <property type="entry name" value="PI3Ka"/>
    <property type="match status" value="1"/>
</dbReference>
<evidence type="ECO:0000313" key="26">
    <source>
        <dbReference type="Proteomes" id="UP000265140"/>
    </source>
</evidence>
<evidence type="ECO:0008006" key="27">
    <source>
        <dbReference type="Google" id="ProtNLM"/>
    </source>
</evidence>